<feature type="region of interest" description="Disordered" evidence="3">
    <location>
        <begin position="61"/>
        <end position="129"/>
    </location>
</feature>
<feature type="region of interest" description="Disordered" evidence="3">
    <location>
        <begin position="145"/>
        <end position="168"/>
    </location>
</feature>
<comment type="caution">
    <text evidence="5">The sequence shown here is derived from an EMBL/GenBank/DDBJ whole genome shotgun (WGS) entry which is preliminary data.</text>
</comment>
<dbReference type="SMART" id="SM00322">
    <property type="entry name" value="KH"/>
    <property type="match status" value="1"/>
</dbReference>
<dbReference type="InterPro" id="IPR050621">
    <property type="entry name" value="Tudor_domain_containing"/>
</dbReference>
<dbReference type="SUPFAM" id="SSF54791">
    <property type="entry name" value="Eukaryotic type KH-domain (KH-domain type I)"/>
    <property type="match status" value="1"/>
</dbReference>
<dbReference type="AlphaFoldDB" id="A0A1W0WQN3"/>
<evidence type="ECO:0000256" key="2">
    <source>
        <dbReference type="SAM" id="Coils"/>
    </source>
</evidence>
<dbReference type="OrthoDB" id="10069557at2759"/>
<reference evidence="6" key="1">
    <citation type="submission" date="2017-01" db="EMBL/GenBank/DDBJ databases">
        <title>Comparative genomics of anhydrobiosis in the tardigrade Hypsibius dujardini.</title>
        <authorList>
            <person name="Yoshida Y."/>
            <person name="Koutsovoulos G."/>
            <person name="Laetsch D."/>
            <person name="Stevens L."/>
            <person name="Kumar S."/>
            <person name="Horikawa D."/>
            <person name="Ishino K."/>
            <person name="Komine S."/>
            <person name="Tomita M."/>
            <person name="Blaxter M."/>
            <person name="Arakawa K."/>
        </authorList>
    </citation>
    <scope>NUCLEOTIDE SEQUENCE [LARGE SCALE GENOMIC DNA]</scope>
    <source>
        <strain evidence="6">Z151</strain>
    </source>
</reference>
<dbReference type="Gene3D" id="3.30.1370.10">
    <property type="entry name" value="K Homology domain, type 1"/>
    <property type="match status" value="1"/>
</dbReference>
<keyword evidence="6" id="KW-1185">Reference proteome</keyword>
<dbReference type="PROSITE" id="PS50084">
    <property type="entry name" value="KH_TYPE_1"/>
    <property type="match status" value="1"/>
</dbReference>
<feature type="region of interest" description="Disordered" evidence="3">
    <location>
        <begin position="180"/>
        <end position="238"/>
    </location>
</feature>
<sequence>MTTSAWGGNSFAEVLKRKIVKDAEDAKIRLVEEAKAREEEAKAKEARLAELKLKREQEAARRQAQAEAEEQYYKQNPGSYSRFSFHGRRRFGRRGFIEQHQAHEEIPVTTDQQSNSDAPTNDESEKSAVVENVVPHVPAVAVPSAQPVCEDVNTPEKEDPVQPSSVPVTSTTAVIDCVVPSAKQQDSVKEDSTNRKAPTAKDSLPPAQKSHGRPTPHSQNQEPLRNASAAPVAAPHLNGNGQYRYPLFQPGFNNGYHPTAQHPTYGGQYPAPQSFHGNGGQYYQSMTQITTRNGPLFVNPQAYPTYALNDMYAAGGGTPTDFYGHSGNLNNGYYAEGHTHGDDLHSPPNVQSPLPSLIKSFYFDSELIGVVMGKQGKSLQDDRRRSDCEIWIDDVEAKKCGISTLHFYGLPENVDSAAESVRRRLQEVGCSELYPIMGIVTGSELHPPISRLNLPDGVVLRAFISHVDEAGGRVFVQLPSHPSYPKLRGLEMRLSNYCSDANLSPYIDVRHSPVIEGCIVAASVNDDCERWFRAAVISQPNEDGEMQLRSLDHGFSFRSHATSLKFLPVEFCATPAQAIECRVVSGRFDHEKLVAIQIDQKVSATLLKQWIKVKAVATEELTELPVVEIMLTSTNSSTTTIPSHQSAASILS</sequence>
<evidence type="ECO:0000313" key="5">
    <source>
        <dbReference type="EMBL" id="OQV17515.1"/>
    </source>
</evidence>
<keyword evidence="1" id="KW-0694">RNA-binding</keyword>
<dbReference type="PANTHER" id="PTHR22948:SF65">
    <property type="entry name" value="A-KINASE ANCHORING PROTEIN 1"/>
    <property type="match status" value="1"/>
</dbReference>
<dbReference type="InterPro" id="IPR004087">
    <property type="entry name" value="KH_dom"/>
</dbReference>
<protein>
    <recommendedName>
        <fullName evidence="4">K Homology domain-containing protein</fullName>
    </recommendedName>
</protein>
<dbReference type="SUPFAM" id="SSF63748">
    <property type="entry name" value="Tudor/PWWP/MBT"/>
    <property type="match status" value="1"/>
</dbReference>
<evidence type="ECO:0000256" key="3">
    <source>
        <dbReference type="SAM" id="MobiDB-lite"/>
    </source>
</evidence>
<name>A0A1W0WQN3_HYPEX</name>
<evidence type="ECO:0000256" key="1">
    <source>
        <dbReference type="PROSITE-ProRule" id="PRU00117"/>
    </source>
</evidence>
<proteinExistence type="predicted"/>
<dbReference type="EMBL" id="MTYJ01000060">
    <property type="protein sequence ID" value="OQV17515.1"/>
    <property type="molecule type" value="Genomic_DNA"/>
</dbReference>
<dbReference type="InterPro" id="IPR035437">
    <property type="entry name" value="SNase_OB-fold_sf"/>
</dbReference>
<feature type="compositionally biased region" description="Basic and acidic residues" evidence="3">
    <location>
        <begin position="95"/>
        <end position="106"/>
    </location>
</feature>
<accession>A0A1W0WQN3</accession>
<dbReference type="GO" id="GO:0003723">
    <property type="term" value="F:RNA binding"/>
    <property type="evidence" value="ECO:0007669"/>
    <property type="project" value="UniProtKB-UniRule"/>
</dbReference>
<feature type="compositionally biased region" description="Polar residues" evidence="3">
    <location>
        <begin position="109"/>
        <end position="121"/>
    </location>
</feature>
<keyword evidence="2" id="KW-0175">Coiled coil</keyword>
<evidence type="ECO:0000313" key="6">
    <source>
        <dbReference type="Proteomes" id="UP000192578"/>
    </source>
</evidence>
<dbReference type="Gene3D" id="2.30.30.140">
    <property type="match status" value="1"/>
</dbReference>
<dbReference type="PANTHER" id="PTHR22948">
    <property type="entry name" value="TUDOR DOMAIN CONTAINING PROTEIN"/>
    <property type="match status" value="1"/>
</dbReference>
<dbReference type="InterPro" id="IPR036612">
    <property type="entry name" value="KH_dom_type_1_sf"/>
</dbReference>
<feature type="domain" description="K Homology" evidence="4">
    <location>
        <begin position="355"/>
        <end position="426"/>
    </location>
</feature>
<dbReference type="Gene3D" id="2.40.50.90">
    <property type="match status" value="1"/>
</dbReference>
<evidence type="ECO:0000259" key="4">
    <source>
        <dbReference type="SMART" id="SM00322"/>
    </source>
</evidence>
<dbReference type="Proteomes" id="UP000192578">
    <property type="component" value="Unassembled WGS sequence"/>
</dbReference>
<organism evidence="5 6">
    <name type="scientific">Hypsibius exemplaris</name>
    <name type="common">Freshwater tardigrade</name>
    <dbReference type="NCBI Taxonomy" id="2072580"/>
    <lineage>
        <taxon>Eukaryota</taxon>
        <taxon>Metazoa</taxon>
        <taxon>Ecdysozoa</taxon>
        <taxon>Tardigrada</taxon>
        <taxon>Eutardigrada</taxon>
        <taxon>Parachela</taxon>
        <taxon>Hypsibioidea</taxon>
        <taxon>Hypsibiidae</taxon>
        <taxon>Hypsibius</taxon>
    </lineage>
</organism>
<feature type="coiled-coil region" evidence="2">
    <location>
        <begin position="20"/>
        <end position="61"/>
    </location>
</feature>
<dbReference type="Pfam" id="PF00567">
    <property type="entry name" value="TUDOR"/>
    <property type="match status" value="1"/>
</dbReference>
<dbReference type="InterPro" id="IPR002999">
    <property type="entry name" value="Tudor"/>
</dbReference>
<dbReference type="GO" id="GO:0005737">
    <property type="term" value="C:cytoplasm"/>
    <property type="evidence" value="ECO:0007669"/>
    <property type="project" value="UniProtKB-ARBA"/>
</dbReference>
<gene>
    <name evidence="5" type="ORF">BV898_08448</name>
</gene>